<organism evidence="11 12">
    <name type="scientific">Oceanobacillus bengalensis</name>
    <dbReference type="NCBI Taxonomy" id="1435466"/>
    <lineage>
        <taxon>Bacteria</taxon>
        <taxon>Bacillati</taxon>
        <taxon>Bacillota</taxon>
        <taxon>Bacilli</taxon>
        <taxon>Bacillales</taxon>
        <taxon>Bacillaceae</taxon>
        <taxon>Oceanobacillus</taxon>
    </lineage>
</organism>
<dbReference type="UniPathway" id="UPA00908">
    <property type="reaction ID" value="UER00884"/>
</dbReference>
<dbReference type="CDD" id="cd05399">
    <property type="entry name" value="NT_Rel-Spo_like"/>
    <property type="match status" value="1"/>
</dbReference>
<proteinExistence type="inferred from homology"/>
<evidence type="ECO:0000256" key="6">
    <source>
        <dbReference type="ARBA" id="ARBA00022741"/>
    </source>
</evidence>
<dbReference type="GO" id="GO:0016301">
    <property type="term" value="F:kinase activity"/>
    <property type="evidence" value="ECO:0007669"/>
    <property type="project" value="UniProtKB-KW"/>
</dbReference>
<dbReference type="Pfam" id="PF04607">
    <property type="entry name" value="RelA_SpoT"/>
    <property type="match status" value="1"/>
</dbReference>
<dbReference type="Gene3D" id="1.10.287.860">
    <property type="entry name" value="Nucleotidyltransferase"/>
    <property type="match status" value="1"/>
</dbReference>
<evidence type="ECO:0000256" key="1">
    <source>
        <dbReference type="ARBA" id="ARBA00004976"/>
    </source>
</evidence>
<sequence length="202" mass="24099">MNWETLLAPYKQVVEELKVKLRGTRSQFEHESSHSPIEFVTGRVKPVQSILEKAKNRNISLNHIEKEMYDIAGVRVVCQFVDDIYTIVNMLRNRDDFKILEEKDYINRKKESGYRSYHMIIEYPVEMIRGRKMVLAEIQIRTLAMNFWATNEHSLNYKYKGRIPVDVKQRLQRAAEAAFKLDEEMSMIKHEIQEAQRMFNRK</sequence>
<dbReference type="GO" id="GO:0015970">
    <property type="term" value="P:guanosine tetraphosphate biosynthetic process"/>
    <property type="evidence" value="ECO:0007669"/>
    <property type="project" value="UniProtKB-UniPathway"/>
</dbReference>
<dbReference type="InterPro" id="IPR052366">
    <property type="entry name" value="GTP_Pyrophosphokinase"/>
</dbReference>
<keyword evidence="12" id="KW-1185">Reference proteome</keyword>
<keyword evidence="5" id="KW-0808">Transferase</keyword>
<keyword evidence="8" id="KW-0067">ATP-binding</keyword>
<evidence type="ECO:0000256" key="9">
    <source>
        <dbReference type="ARBA" id="ARBA00023134"/>
    </source>
</evidence>
<keyword evidence="6" id="KW-0547">Nucleotide-binding</keyword>
<comment type="subunit">
    <text evidence="3">Homotetramer.</text>
</comment>
<keyword evidence="9" id="KW-0342">GTP-binding</keyword>
<dbReference type="SUPFAM" id="SSF81301">
    <property type="entry name" value="Nucleotidyltransferase"/>
    <property type="match status" value="1"/>
</dbReference>
<dbReference type="SMART" id="SM00954">
    <property type="entry name" value="RelA_SpoT"/>
    <property type="match status" value="1"/>
</dbReference>
<accession>A0A494YVB3</accession>
<dbReference type="GO" id="GO:0005525">
    <property type="term" value="F:GTP binding"/>
    <property type="evidence" value="ECO:0007669"/>
    <property type="project" value="UniProtKB-KW"/>
</dbReference>
<dbReference type="RefSeq" id="WP_121132847.1">
    <property type="nucleotide sequence ID" value="NZ_JBHUFK010000064.1"/>
</dbReference>
<dbReference type="FunFam" id="3.30.460.10:FF:000012">
    <property type="entry name" value="GTP pyrophosphokinase YjbM"/>
    <property type="match status" value="1"/>
</dbReference>
<evidence type="ECO:0000256" key="2">
    <source>
        <dbReference type="ARBA" id="ARBA00007476"/>
    </source>
</evidence>
<comment type="pathway">
    <text evidence="1">Purine metabolism; ppGpp biosynthesis; ppGpp from GTP: step 1/2.</text>
</comment>
<dbReference type="InterPro" id="IPR043519">
    <property type="entry name" value="NT_sf"/>
</dbReference>
<evidence type="ECO:0000256" key="8">
    <source>
        <dbReference type="ARBA" id="ARBA00022840"/>
    </source>
</evidence>
<feature type="domain" description="RelA/SpoT" evidence="10">
    <location>
        <begin position="42"/>
        <end position="163"/>
    </location>
</feature>
<comment type="similarity">
    <text evidence="2">Belongs to the RelA/SpoT family.</text>
</comment>
<dbReference type="Gene3D" id="3.30.460.10">
    <property type="entry name" value="Beta Polymerase, domain 2"/>
    <property type="match status" value="1"/>
</dbReference>
<evidence type="ECO:0000256" key="7">
    <source>
        <dbReference type="ARBA" id="ARBA00022777"/>
    </source>
</evidence>
<dbReference type="EMBL" id="RBZO01000023">
    <property type="protein sequence ID" value="RKQ14139.1"/>
    <property type="molecule type" value="Genomic_DNA"/>
</dbReference>
<evidence type="ECO:0000313" key="12">
    <source>
        <dbReference type="Proteomes" id="UP000281813"/>
    </source>
</evidence>
<dbReference type="PANTHER" id="PTHR47837:SF1">
    <property type="entry name" value="GTP PYROPHOSPHOKINASE YJBM"/>
    <property type="match status" value="1"/>
</dbReference>
<dbReference type="OrthoDB" id="9789634at2"/>
<dbReference type="GO" id="GO:0005524">
    <property type="term" value="F:ATP binding"/>
    <property type="evidence" value="ECO:0007669"/>
    <property type="project" value="UniProtKB-KW"/>
</dbReference>
<reference evidence="11 12" key="1">
    <citation type="journal article" date="2015" name="Antonie Van Leeuwenhoek">
        <title>Oceanobacillus bengalensis sp. nov., a bacterium isolated from seawater of the Bay of Bengal.</title>
        <authorList>
            <person name="Yongchang O."/>
            <person name="Xiang W."/>
            <person name="Wang G."/>
        </authorList>
    </citation>
    <scope>NUCLEOTIDE SEQUENCE [LARGE SCALE GENOMIC DNA]</scope>
    <source>
        <strain evidence="11 12">MCCC 1K00260</strain>
    </source>
</reference>
<name>A0A494YVB3_9BACI</name>
<dbReference type="InterPro" id="IPR007685">
    <property type="entry name" value="RelA_SpoT"/>
</dbReference>
<evidence type="ECO:0000313" key="11">
    <source>
        <dbReference type="EMBL" id="RKQ14139.1"/>
    </source>
</evidence>
<comment type="caution">
    <text evidence="11">The sequence shown here is derived from an EMBL/GenBank/DDBJ whole genome shotgun (WGS) entry which is preliminary data.</text>
</comment>
<dbReference type="GO" id="GO:0008728">
    <property type="term" value="F:GTP diphosphokinase activity"/>
    <property type="evidence" value="ECO:0007669"/>
    <property type="project" value="UniProtKB-EC"/>
</dbReference>
<dbReference type="EC" id="2.7.6.5" evidence="4"/>
<evidence type="ECO:0000259" key="10">
    <source>
        <dbReference type="SMART" id="SM00954"/>
    </source>
</evidence>
<gene>
    <name evidence="11" type="ORF">D8M05_13995</name>
</gene>
<protein>
    <recommendedName>
        <fullName evidence="4">GTP diphosphokinase</fullName>
        <ecNumber evidence="4">2.7.6.5</ecNumber>
    </recommendedName>
</protein>
<evidence type="ECO:0000256" key="5">
    <source>
        <dbReference type="ARBA" id="ARBA00022679"/>
    </source>
</evidence>
<dbReference type="Proteomes" id="UP000281813">
    <property type="component" value="Unassembled WGS sequence"/>
</dbReference>
<evidence type="ECO:0000256" key="4">
    <source>
        <dbReference type="ARBA" id="ARBA00013251"/>
    </source>
</evidence>
<dbReference type="AlphaFoldDB" id="A0A494YVB3"/>
<dbReference type="PANTHER" id="PTHR47837">
    <property type="entry name" value="GTP PYROPHOSPHOKINASE YJBM"/>
    <property type="match status" value="1"/>
</dbReference>
<evidence type="ECO:0000256" key="3">
    <source>
        <dbReference type="ARBA" id="ARBA00011881"/>
    </source>
</evidence>
<keyword evidence="7 11" id="KW-0418">Kinase</keyword>